<feature type="transmembrane region" description="Helical" evidence="1">
    <location>
        <begin position="12"/>
        <end position="36"/>
    </location>
</feature>
<protein>
    <submittedName>
        <fullName evidence="2">Uncharacterized protein</fullName>
    </submittedName>
</protein>
<sequence length="76" mass="7838">MRVGMDERSIAGLVATAVIAALAVFGLYGFGTGYLIDSPGEYFAPSMGVLAVAVVAVGALIASGIGSGRWRENPYW</sequence>
<evidence type="ECO:0000313" key="2">
    <source>
        <dbReference type="EMBL" id="ELY73978.1"/>
    </source>
</evidence>
<gene>
    <name evidence="2" type="ORF">C488_12054</name>
</gene>
<keyword evidence="1" id="KW-0472">Membrane</keyword>
<reference evidence="2 3" key="1">
    <citation type="journal article" date="2014" name="PLoS Genet.">
        <title>Phylogenetically driven sequencing of extremely halophilic archaea reveals strategies for static and dynamic osmo-response.</title>
        <authorList>
            <person name="Becker E.A."/>
            <person name="Seitzer P.M."/>
            <person name="Tritt A."/>
            <person name="Larsen D."/>
            <person name="Krusor M."/>
            <person name="Yao A.I."/>
            <person name="Wu D."/>
            <person name="Madern D."/>
            <person name="Eisen J.A."/>
            <person name="Darling A.E."/>
            <person name="Facciotti M.T."/>
        </authorList>
    </citation>
    <scope>NUCLEOTIDE SEQUENCE [LARGE SCALE GENOMIC DNA]</scope>
    <source>
        <strain evidence="2 3">DSM 15624</strain>
    </source>
</reference>
<accession>L9YM60</accession>
<proteinExistence type="predicted"/>
<keyword evidence="1" id="KW-1133">Transmembrane helix</keyword>
<organism evidence="2 3">
    <name type="scientific">Natrinema pellirubrum (strain DSM 15624 / CIP 106293 / JCM 10476 / NCIMB 786 / 157)</name>
    <dbReference type="NCBI Taxonomy" id="797303"/>
    <lineage>
        <taxon>Archaea</taxon>
        <taxon>Methanobacteriati</taxon>
        <taxon>Methanobacteriota</taxon>
        <taxon>Stenosarchaea group</taxon>
        <taxon>Halobacteria</taxon>
        <taxon>Halobacteriales</taxon>
        <taxon>Natrialbaceae</taxon>
        <taxon>Natrinema</taxon>
    </lineage>
</organism>
<dbReference type="Proteomes" id="UP000011593">
    <property type="component" value="Unassembled WGS sequence"/>
</dbReference>
<evidence type="ECO:0000313" key="3">
    <source>
        <dbReference type="Proteomes" id="UP000011593"/>
    </source>
</evidence>
<dbReference type="EMBL" id="AOIE01000073">
    <property type="protein sequence ID" value="ELY73978.1"/>
    <property type="molecule type" value="Genomic_DNA"/>
</dbReference>
<keyword evidence="3" id="KW-1185">Reference proteome</keyword>
<dbReference type="AlphaFoldDB" id="L9YM60"/>
<evidence type="ECO:0000256" key="1">
    <source>
        <dbReference type="SAM" id="Phobius"/>
    </source>
</evidence>
<dbReference type="PATRIC" id="fig|797303.5.peg.2428"/>
<name>L9YM60_NATP1</name>
<feature type="transmembrane region" description="Helical" evidence="1">
    <location>
        <begin position="42"/>
        <end position="62"/>
    </location>
</feature>
<comment type="caution">
    <text evidence="2">The sequence shown here is derived from an EMBL/GenBank/DDBJ whole genome shotgun (WGS) entry which is preliminary data.</text>
</comment>
<keyword evidence="1" id="KW-0812">Transmembrane</keyword>